<dbReference type="EMBL" id="BART01000711">
    <property type="protein sequence ID" value="GAG74441.1"/>
    <property type="molecule type" value="Genomic_DNA"/>
</dbReference>
<sequence length="457" mass="52389">MLLMDKLAKEFQTELSALDLDNLSHKSTLKIAPYFIQKVDIFKQDKKIEDLQKMNLLSELGAKISATVSENSAFYFNILTHTDYDWTSNIQEGEIPFWVQIKQAYINLNLPSFKIAISDNVSFLPDNIGISDFCLLVGRDYMRWGPGYQGSLTLSDNSTAFDMFKYSGTIDLNDFGESTAKINFTKFFSLLDTLDEQNRYFSGQRLEYKPTPTLTLGLSETVIVSEDSSILFYNPIPFIPPYYVTWWIAGMFEPQEVNCNVALDAEINLTQKIKLYGEWMADDFIFHPDVNPYPNRTGFLAGAYFADPFGSGNTDFRIEYTHINNYVYFPRHSWQDYLYQGEYIGHSLGPDADQLYLGLTHHLSDGLNLSLSYNQERHGEGQIGIPLPSDPVIANENIFLSGIIEKQQAYQAKLSYTMSPQWEFSVGAIWENIKNKDNNIGVDEKNTYLQMELNYQF</sequence>
<dbReference type="Gene3D" id="2.40.160.130">
    <property type="entry name" value="Capsule assembly protein Wzi"/>
    <property type="match status" value="1"/>
</dbReference>
<dbReference type="InterPro" id="IPR026950">
    <property type="entry name" value="Caps_assemb_Wzi"/>
</dbReference>
<dbReference type="AlphaFoldDB" id="X1BQH4"/>
<evidence type="ECO:0008006" key="2">
    <source>
        <dbReference type="Google" id="ProtNLM"/>
    </source>
</evidence>
<protein>
    <recommendedName>
        <fullName evidence="2">Capsule assembly Wzi family protein</fullName>
    </recommendedName>
</protein>
<dbReference type="InterPro" id="IPR038636">
    <property type="entry name" value="Wzi_sf"/>
</dbReference>
<organism evidence="1">
    <name type="scientific">marine sediment metagenome</name>
    <dbReference type="NCBI Taxonomy" id="412755"/>
    <lineage>
        <taxon>unclassified sequences</taxon>
        <taxon>metagenomes</taxon>
        <taxon>ecological metagenomes</taxon>
    </lineage>
</organism>
<evidence type="ECO:0000313" key="1">
    <source>
        <dbReference type="EMBL" id="GAG74441.1"/>
    </source>
</evidence>
<comment type="caution">
    <text evidence="1">The sequence shown here is derived from an EMBL/GenBank/DDBJ whole genome shotgun (WGS) entry which is preliminary data.</text>
</comment>
<proteinExistence type="predicted"/>
<name>X1BQH4_9ZZZZ</name>
<reference evidence="1" key="1">
    <citation type="journal article" date="2014" name="Front. Microbiol.">
        <title>High frequency of phylogenetically diverse reductive dehalogenase-homologous genes in deep subseafloor sedimentary metagenomes.</title>
        <authorList>
            <person name="Kawai M."/>
            <person name="Futagami T."/>
            <person name="Toyoda A."/>
            <person name="Takaki Y."/>
            <person name="Nishi S."/>
            <person name="Hori S."/>
            <person name="Arai W."/>
            <person name="Tsubouchi T."/>
            <person name="Morono Y."/>
            <person name="Uchiyama I."/>
            <person name="Ito T."/>
            <person name="Fujiyama A."/>
            <person name="Inagaki F."/>
            <person name="Takami H."/>
        </authorList>
    </citation>
    <scope>NUCLEOTIDE SEQUENCE</scope>
    <source>
        <strain evidence="1">Expedition CK06-06</strain>
    </source>
</reference>
<dbReference type="SUPFAM" id="SSF56935">
    <property type="entry name" value="Porins"/>
    <property type="match status" value="1"/>
</dbReference>
<dbReference type="Pfam" id="PF14052">
    <property type="entry name" value="Caps_assemb_Wzi"/>
    <property type="match status" value="2"/>
</dbReference>
<gene>
    <name evidence="1" type="ORF">S01H4_03044</name>
</gene>
<accession>X1BQH4</accession>